<feature type="region of interest" description="Disordered" evidence="2">
    <location>
        <begin position="54"/>
        <end position="123"/>
    </location>
</feature>
<proteinExistence type="predicted"/>
<evidence type="ECO:0008006" key="4">
    <source>
        <dbReference type="Google" id="ProtNLM"/>
    </source>
</evidence>
<accession>A0A0G4I4S2</accession>
<evidence type="ECO:0000256" key="2">
    <source>
        <dbReference type="SAM" id="MobiDB-lite"/>
    </source>
</evidence>
<name>A0A0G4I4S2_9ALVE</name>
<gene>
    <name evidence="3" type="ORF">Cvel_10997</name>
</gene>
<keyword evidence="1" id="KW-0175">Coiled coil</keyword>
<sequence>MQEESLRQQQRARAEEEEEQRRRAAAVEAVLAACRDAERQKKMRDDMKREIFRLEQERTRQMTEEEDRRLEAERQKAAAEAARRAAENAEQRDREAEWKRKRREQEARDAEEQNRQQKEMYDRMERMREAALQARLDKIQRINRSVGKALGDSMEAKARADEERMMKEVELREKRLTQLENEKRQKWAQAQRDMLDTLARQCEERKRQKEMEKMESDKQADIFRKTVKDGIEEDARKAEARRQRRWQQDQDLKSQIREARLTKWYQPISLTELEYNQNIFRDMAKGQILPAETLQSFLLPEDHKLTKKAYRNRMPGPKPDPTEAEGAGSLLEGGGRTEAEGAPTIVTFN</sequence>
<evidence type="ECO:0000256" key="1">
    <source>
        <dbReference type="SAM" id="Coils"/>
    </source>
</evidence>
<protein>
    <recommendedName>
        <fullName evidence="4">Trichohyalin-plectin-homology domain-containing protein</fullName>
    </recommendedName>
</protein>
<evidence type="ECO:0000313" key="3">
    <source>
        <dbReference type="EMBL" id="CEM51983.1"/>
    </source>
</evidence>
<dbReference type="VEuPathDB" id="CryptoDB:Cvel_10997"/>
<feature type="coiled-coil region" evidence="1">
    <location>
        <begin position="162"/>
        <end position="219"/>
    </location>
</feature>
<dbReference type="EMBL" id="CDMZ01005112">
    <property type="protein sequence ID" value="CEM51983.1"/>
    <property type="molecule type" value="Genomic_DNA"/>
</dbReference>
<dbReference type="AlphaFoldDB" id="A0A0G4I4S2"/>
<feature type="region of interest" description="Disordered" evidence="2">
    <location>
        <begin position="1"/>
        <end position="25"/>
    </location>
</feature>
<feature type="region of interest" description="Disordered" evidence="2">
    <location>
        <begin position="310"/>
        <end position="349"/>
    </location>
</feature>
<organism evidence="3">
    <name type="scientific">Chromera velia CCMP2878</name>
    <dbReference type="NCBI Taxonomy" id="1169474"/>
    <lineage>
        <taxon>Eukaryota</taxon>
        <taxon>Sar</taxon>
        <taxon>Alveolata</taxon>
        <taxon>Colpodellida</taxon>
        <taxon>Chromeraceae</taxon>
        <taxon>Chromera</taxon>
    </lineage>
</organism>
<reference evidence="3" key="1">
    <citation type="submission" date="2014-11" db="EMBL/GenBank/DDBJ databases">
        <authorList>
            <person name="Otto D Thomas"/>
            <person name="Naeem Raeece"/>
        </authorList>
    </citation>
    <scope>NUCLEOTIDE SEQUENCE</scope>
</reference>